<evidence type="ECO:0000313" key="6">
    <source>
        <dbReference type="Proteomes" id="UP000813444"/>
    </source>
</evidence>
<dbReference type="Pfam" id="PF22624">
    <property type="entry name" value="AASDHPPT_N"/>
    <property type="match status" value="1"/>
</dbReference>
<dbReference type="AlphaFoldDB" id="A0A8K0ST19"/>
<accession>A0A8K0ST19</accession>
<sequence length="302" mass="33764">MSVDQASAACTGGDGSQTTVIQWVVDTRTLWTEAAQTKDLSRVASRALDLLTESEKGEVLRFYFVKDAKLKLVSILLKRYVISRFCEGVAWDEAKAVPDARTKPVFIMPDGSEPLLFNLTHQAGLVVLLAVHRPTPGLAVGVDLVCQPERRERDLRTITGQGWAHYVDMHDGMLSPGEMRALKALPFPDTDRRLAYFYSIWCLREAYVKMTGEALLAKWLRDLDMRGFAPPQEQAGKQLEIFLHGEKVQGVDMKLEPYLDEYMIGTAVRRDENGKGIELGEYVSLDIDAVLTAGEKSRRGES</sequence>
<proteinExistence type="predicted"/>
<dbReference type="OrthoDB" id="26719at2759"/>
<feature type="domain" description="4'-phosphopantetheinyl transferase N-terminal" evidence="4">
    <location>
        <begin position="45"/>
        <end position="130"/>
    </location>
</feature>
<dbReference type="InterPro" id="IPR055066">
    <property type="entry name" value="AASDHPPT_N"/>
</dbReference>
<dbReference type="GO" id="GO:0019878">
    <property type="term" value="P:lysine biosynthetic process via aminoadipic acid"/>
    <property type="evidence" value="ECO:0007669"/>
    <property type="project" value="TreeGrafter"/>
</dbReference>
<evidence type="ECO:0000259" key="4">
    <source>
        <dbReference type="Pfam" id="PF22624"/>
    </source>
</evidence>
<evidence type="ECO:0000313" key="5">
    <source>
        <dbReference type="EMBL" id="KAH7316479.1"/>
    </source>
</evidence>
<dbReference type="SUPFAM" id="SSF56214">
    <property type="entry name" value="4'-phosphopantetheinyl transferase"/>
    <property type="match status" value="2"/>
</dbReference>
<name>A0A8K0ST19_9HYPO</name>
<dbReference type="PANTHER" id="PTHR12215:SF10">
    <property type="entry name" value="L-AMINOADIPATE-SEMIALDEHYDE DEHYDROGENASE-PHOSPHOPANTETHEINYL TRANSFERASE"/>
    <property type="match status" value="1"/>
</dbReference>
<reference evidence="5" key="1">
    <citation type="journal article" date="2021" name="Nat. Commun.">
        <title>Genetic determinants of endophytism in the Arabidopsis root mycobiome.</title>
        <authorList>
            <person name="Mesny F."/>
            <person name="Miyauchi S."/>
            <person name="Thiergart T."/>
            <person name="Pickel B."/>
            <person name="Atanasova L."/>
            <person name="Karlsson M."/>
            <person name="Huettel B."/>
            <person name="Barry K.W."/>
            <person name="Haridas S."/>
            <person name="Chen C."/>
            <person name="Bauer D."/>
            <person name="Andreopoulos W."/>
            <person name="Pangilinan J."/>
            <person name="LaButti K."/>
            <person name="Riley R."/>
            <person name="Lipzen A."/>
            <person name="Clum A."/>
            <person name="Drula E."/>
            <person name="Henrissat B."/>
            <person name="Kohler A."/>
            <person name="Grigoriev I.V."/>
            <person name="Martin F.M."/>
            <person name="Hacquard S."/>
        </authorList>
    </citation>
    <scope>NUCLEOTIDE SEQUENCE</scope>
    <source>
        <strain evidence="5">MPI-CAGE-CH-0235</strain>
    </source>
</reference>
<dbReference type="InterPro" id="IPR050559">
    <property type="entry name" value="P-Pant_transferase_sf"/>
</dbReference>
<dbReference type="InterPro" id="IPR008278">
    <property type="entry name" value="4-PPantetheinyl_Trfase_dom"/>
</dbReference>
<evidence type="ECO:0000256" key="1">
    <source>
        <dbReference type="ARBA" id="ARBA00013172"/>
    </source>
</evidence>
<dbReference type="GO" id="GO:0000287">
    <property type="term" value="F:magnesium ion binding"/>
    <property type="evidence" value="ECO:0007669"/>
    <property type="project" value="InterPro"/>
</dbReference>
<evidence type="ECO:0000256" key="2">
    <source>
        <dbReference type="ARBA" id="ARBA00022679"/>
    </source>
</evidence>
<dbReference type="InterPro" id="IPR037143">
    <property type="entry name" value="4-PPantetheinyl_Trfase_dom_sf"/>
</dbReference>
<dbReference type="GO" id="GO:0008897">
    <property type="term" value="F:holo-[acyl-carrier-protein] synthase activity"/>
    <property type="evidence" value="ECO:0007669"/>
    <property type="project" value="UniProtKB-EC"/>
</dbReference>
<protein>
    <recommendedName>
        <fullName evidence="1">holo-[acyl-carrier-protein] synthase</fullName>
        <ecNumber evidence="1">2.7.8.7</ecNumber>
    </recommendedName>
</protein>
<comment type="caution">
    <text evidence="5">The sequence shown here is derived from an EMBL/GenBank/DDBJ whole genome shotgun (WGS) entry which is preliminary data.</text>
</comment>
<dbReference type="Gene3D" id="3.90.470.20">
    <property type="entry name" value="4'-phosphopantetheinyl transferase domain"/>
    <property type="match status" value="1"/>
</dbReference>
<dbReference type="EMBL" id="JAGPNK010000008">
    <property type="protein sequence ID" value="KAH7316479.1"/>
    <property type="molecule type" value="Genomic_DNA"/>
</dbReference>
<dbReference type="GO" id="GO:0005829">
    <property type="term" value="C:cytosol"/>
    <property type="evidence" value="ECO:0007669"/>
    <property type="project" value="TreeGrafter"/>
</dbReference>
<gene>
    <name evidence="5" type="ORF">B0I35DRAFT_479320</name>
</gene>
<dbReference type="Proteomes" id="UP000813444">
    <property type="component" value="Unassembled WGS sequence"/>
</dbReference>
<feature type="domain" description="4'-phosphopantetheinyl transferase" evidence="3">
    <location>
        <begin position="139"/>
        <end position="231"/>
    </location>
</feature>
<dbReference type="PANTHER" id="PTHR12215">
    <property type="entry name" value="PHOSPHOPANTETHEINE TRANSFERASE"/>
    <property type="match status" value="1"/>
</dbReference>
<evidence type="ECO:0000259" key="3">
    <source>
        <dbReference type="Pfam" id="PF01648"/>
    </source>
</evidence>
<dbReference type="EC" id="2.7.8.7" evidence="1"/>
<keyword evidence="2" id="KW-0808">Transferase</keyword>
<organism evidence="5 6">
    <name type="scientific">Stachybotrys elegans</name>
    <dbReference type="NCBI Taxonomy" id="80388"/>
    <lineage>
        <taxon>Eukaryota</taxon>
        <taxon>Fungi</taxon>
        <taxon>Dikarya</taxon>
        <taxon>Ascomycota</taxon>
        <taxon>Pezizomycotina</taxon>
        <taxon>Sordariomycetes</taxon>
        <taxon>Hypocreomycetidae</taxon>
        <taxon>Hypocreales</taxon>
        <taxon>Stachybotryaceae</taxon>
        <taxon>Stachybotrys</taxon>
    </lineage>
</organism>
<keyword evidence="6" id="KW-1185">Reference proteome</keyword>
<dbReference type="Pfam" id="PF01648">
    <property type="entry name" value="ACPS"/>
    <property type="match status" value="1"/>
</dbReference>